<evidence type="ECO:0000259" key="1">
    <source>
        <dbReference type="Pfam" id="PF13744"/>
    </source>
</evidence>
<dbReference type="SUPFAM" id="SSF47413">
    <property type="entry name" value="lambda repressor-like DNA-binding domains"/>
    <property type="match status" value="1"/>
</dbReference>
<proteinExistence type="predicted"/>
<sequence length="211" mass="22268">MQLDTSNSQVRKALIDKIRTLLTCSDWTQQEAARFCGQTQPRVSDLLRGNAERFSLVTIAAALEAHSQSQNGVAMKLTEEDGQRLVAEFMAKVAARPIKGTYDLATLGAKTKHGGEVATAIMGIEINGHRIACVGDVVRYPDGTESKIVSGAGAALAYKGKPMAIVGSAVANGDTITSSLQSATQIREYADDTGIPGLLQPAYLAPIQGHA</sequence>
<dbReference type="InterPro" id="IPR010982">
    <property type="entry name" value="Lambda_DNA-bd_dom_sf"/>
</dbReference>
<comment type="caution">
    <text evidence="2">The sequence shown here is derived from an EMBL/GenBank/DDBJ whole genome shotgun (WGS) entry which is preliminary data.</text>
</comment>
<dbReference type="Proteomes" id="UP000247480">
    <property type="component" value="Unassembled WGS sequence"/>
</dbReference>
<organism evidence="2 3">
    <name type="scientific">Pseudomonas syringae pv. actinidiae</name>
    <dbReference type="NCBI Taxonomy" id="103796"/>
    <lineage>
        <taxon>Bacteria</taxon>
        <taxon>Pseudomonadati</taxon>
        <taxon>Pseudomonadota</taxon>
        <taxon>Gammaproteobacteria</taxon>
        <taxon>Pseudomonadales</taxon>
        <taxon>Pseudomonadaceae</taxon>
        <taxon>Pseudomonas</taxon>
        <taxon>Pseudomonas syringae</taxon>
    </lineage>
</organism>
<dbReference type="InterPro" id="IPR039554">
    <property type="entry name" value="HigA2-like_HTH"/>
</dbReference>
<keyword evidence="2" id="KW-0238">DNA-binding</keyword>
<dbReference type="CDD" id="cd14671">
    <property type="entry name" value="PAAR_like"/>
    <property type="match status" value="1"/>
</dbReference>
<feature type="domain" description="HigA2-like helix-turn-helix" evidence="1">
    <location>
        <begin position="4"/>
        <end position="64"/>
    </location>
</feature>
<dbReference type="Pfam" id="PF13744">
    <property type="entry name" value="HTH_37"/>
    <property type="match status" value="1"/>
</dbReference>
<reference evidence="2 3" key="1">
    <citation type="submission" date="2018-04" db="EMBL/GenBank/DDBJ databases">
        <title>Draft genome sequence of Pseudomonas syringae pv. actinidiae biovar 1 strains isolated from kiwifruit in Kagawa prefecture.</title>
        <authorList>
            <person name="Tabuchi M."/>
            <person name="Saito M."/>
            <person name="Fujiwara S."/>
            <person name="Sasa N."/>
            <person name="Akimitsu K."/>
            <person name="Gomi K."/>
            <person name="Konishi-Sugita S."/>
            <person name="Hamano K."/>
            <person name="Kataoka I."/>
        </authorList>
    </citation>
    <scope>NUCLEOTIDE SEQUENCE [LARGE SCALE GENOMIC DNA]</scope>
    <source>
        <strain evidence="2 3">MAFF212206</strain>
    </source>
</reference>
<protein>
    <submittedName>
        <fullName evidence="2">Predicted DNA-binding protein</fullName>
    </submittedName>
</protein>
<dbReference type="Pfam" id="PF05488">
    <property type="entry name" value="PAAR_motif"/>
    <property type="match status" value="1"/>
</dbReference>
<gene>
    <name evidence="2" type="ORF">KPSA1_04156</name>
</gene>
<evidence type="ECO:0000313" key="3">
    <source>
        <dbReference type="Proteomes" id="UP000247480"/>
    </source>
</evidence>
<dbReference type="GO" id="GO:0003677">
    <property type="term" value="F:DNA binding"/>
    <property type="evidence" value="ECO:0007669"/>
    <property type="project" value="UniProtKB-KW"/>
</dbReference>
<dbReference type="Gene3D" id="1.10.260.40">
    <property type="entry name" value="lambda repressor-like DNA-binding domains"/>
    <property type="match status" value="1"/>
</dbReference>
<dbReference type="EMBL" id="BGJZ01000197">
    <property type="protein sequence ID" value="GBH10734.1"/>
    <property type="molecule type" value="Genomic_DNA"/>
</dbReference>
<accession>A0A2V0QCS6</accession>
<evidence type="ECO:0000313" key="2">
    <source>
        <dbReference type="EMBL" id="GBH10734.1"/>
    </source>
</evidence>
<dbReference type="AlphaFoldDB" id="A0A2V0QCS6"/>
<dbReference type="InterPro" id="IPR008727">
    <property type="entry name" value="PAAR_motif"/>
</dbReference>
<name>A0A2V0QCS6_PSESF</name>